<sequence length="33" mass="3507">MKCRIITVIRADAFGTILVALQADAVTVCCPTI</sequence>
<evidence type="ECO:0000313" key="1">
    <source>
        <dbReference type="EMBL" id="AEM48212.1"/>
    </source>
</evidence>
<dbReference type="HOGENOM" id="CLU_3380069_0_0_6"/>
<dbReference type="EMBL" id="CP002985">
    <property type="protein sequence ID" value="AEM48212.1"/>
    <property type="molecule type" value="Genomic_DNA"/>
</dbReference>
<organism evidence="1 2">
    <name type="scientific">Acidithiobacillus ferrivorans SS3</name>
    <dbReference type="NCBI Taxonomy" id="743299"/>
    <lineage>
        <taxon>Bacteria</taxon>
        <taxon>Pseudomonadati</taxon>
        <taxon>Pseudomonadota</taxon>
        <taxon>Acidithiobacillia</taxon>
        <taxon>Acidithiobacillales</taxon>
        <taxon>Acidithiobacillaceae</taxon>
        <taxon>Acidithiobacillus</taxon>
    </lineage>
</organism>
<gene>
    <name evidence="1" type="ORF">Acife_2093</name>
</gene>
<dbReference type="KEGG" id="afi:Acife_2093"/>
<accession>G0JMS9</accession>
<evidence type="ECO:0000313" key="2">
    <source>
        <dbReference type="Proteomes" id="UP000009220"/>
    </source>
</evidence>
<dbReference type="AlphaFoldDB" id="G0JMS9"/>
<proteinExistence type="predicted"/>
<protein>
    <submittedName>
        <fullName evidence="1">Uncharacterized protein</fullName>
    </submittedName>
</protein>
<dbReference type="STRING" id="743299.Acife_2093"/>
<dbReference type="Proteomes" id="UP000009220">
    <property type="component" value="Chromosome"/>
</dbReference>
<name>G0JMS9_9PROT</name>
<reference evidence="1 2" key="1">
    <citation type="journal article" date="2011" name="J. Bacteriol.">
        <title>Draft genome of the psychrotolerant acidophile Acidithiobacillus ferrivorans SS3.</title>
        <authorList>
            <person name="Liljeqvist M."/>
            <person name="Valdes J."/>
            <person name="Holmes D.S."/>
            <person name="Dopson M."/>
        </authorList>
    </citation>
    <scope>NUCLEOTIDE SEQUENCE [LARGE SCALE GENOMIC DNA]</scope>
    <source>
        <strain evidence="1 2">SS3</strain>
    </source>
</reference>